<protein>
    <submittedName>
        <fullName evidence="2">Uncharacterized protein</fullName>
    </submittedName>
</protein>
<keyword evidence="1" id="KW-1133">Transmembrane helix</keyword>
<evidence type="ECO:0000256" key="1">
    <source>
        <dbReference type="SAM" id="Phobius"/>
    </source>
</evidence>
<reference evidence="2 3" key="1">
    <citation type="journal article" date="2019" name="Sci. Rep.">
        <title>Extended insight into the Mycobacterium chelonae-abscessus complex through whole genome sequencing of Mycobacterium salmoniphilum outbreak and Mycobacterium salmoniphilum-like strains.</title>
        <authorList>
            <person name="Behra P.R.K."/>
            <person name="Das S."/>
            <person name="Pettersson B.M.F."/>
            <person name="Shirreff L."/>
            <person name="DuCote T."/>
            <person name="Jacobsson K.G."/>
            <person name="Ennis D.G."/>
            <person name="Kirsebom L.A."/>
        </authorList>
    </citation>
    <scope>NUCLEOTIDE SEQUENCE [LARGE SCALE GENOMIC DNA]</scope>
    <source>
        <strain evidence="2 3">DSM 45524</strain>
    </source>
</reference>
<evidence type="ECO:0000313" key="2">
    <source>
        <dbReference type="EMBL" id="TDH18021.1"/>
    </source>
</evidence>
<dbReference type="Proteomes" id="UP000295627">
    <property type="component" value="Unassembled WGS sequence"/>
</dbReference>
<gene>
    <name evidence="2" type="ORF">EJ571_25175</name>
</gene>
<proteinExistence type="predicted"/>
<evidence type="ECO:0000313" key="3">
    <source>
        <dbReference type="Proteomes" id="UP000295627"/>
    </source>
</evidence>
<organism evidence="2 3">
    <name type="scientific">Mycobacteroides franklinii</name>
    <dbReference type="NCBI Taxonomy" id="948102"/>
    <lineage>
        <taxon>Bacteria</taxon>
        <taxon>Bacillati</taxon>
        <taxon>Actinomycetota</taxon>
        <taxon>Actinomycetes</taxon>
        <taxon>Mycobacteriales</taxon>
        <taxon>Mycobacteriaceae</taxon>
        <taxon>Mycobacteroides</taxon>
    </lineage>
</organism>
<dbReference type="EMBL" id="RXLR01000024">
    <property type="protein sequence ID" value="TDH18021.1"/>
    <property type="molecule type" value="Genomic_DNA"/>
</dbReference>
<feature type="transmembrane region" description="Helical" evidence="1">
    <location>
        <begin position="24"/>
        <end position="42"/>
    </location>
</feature>
<sequence length="119" mass="12168">MVEHFEAAGNLFVIIPRTWEQAKMSLAVLAVFGGVLSAIFSWKEGLASVYGKALGGIGLGAIILGAMGILLTLKQTSDSTGLTTGGISFNGEKAAVVQLRNGPSGVDLENGHAVLQVAA</sequence>
<keyword evidence="1" id="KW-0812">Transmembrane</keyword>
<dbReference type="RefSeq" id="WP_078335826.1">
    <property type="nucleotide sequence ID" value="NZ_MAFQ01000014.1"/>
</dbReference>
<accession>A0A4R5P5U1</accession>
<name>A0A4R5P5U1_9MYCO</name>
<dbReference type="AlphaFoldDB" id="A0A4R5P5U1"/>
<comment type="caution">
    <text evidence="2">The sequence shown here is derived from an EMBL/GenBank/DDBJ whole genome shotgun (WGS) entry which is preliminary data.</text>
</comment>
<feature type="transmembrane region" description="Helical" evidence="1">
    <location>
        <begin position="54"/>
        <end position="73"/>
    </location>
</feature>
<keyword evidence="1" id="KW-0472">Membrane</keyword>